<dbReference type="EMBL" id="SDEE01000405">
    <property type="protein sequence ID" value="RXW16751.1"/>
    <property type="molecule type" value="Genomic_DNA"/>
</dbReference>
<evidence type="ECO:0000313" key="2">
    <source>
        <dbReference type="Proteomes" id="UP000290288"/>
    </source>
</evidence>
<accession>A0A4Q2DCZ5</accession>
<dbReference type="AlphaFoldDB" id="A0A4Q2DCZ5"/>
<sequence length="279" mass="30652">MVSDRVCELVELCFTIQGLSLLADVLNAVYRVKKDLGVAERVKEVYMPLVPRLVSVLQRNSLNVRVSDEPFKSFFKTVFSQYLAHVLGSKAGVPGLPRKDISCGCEHCKVLDTFINDMTPETRFKLLVAQRNHLEERLRLGNVADRVTHQTDKRGQPHTLVISKRPEILALYTWEGKRAAAINFLRGVGDDSVLMVIMGERYTDVVNAVEGRRAFSEVPVGVVNRDDNLAGISAGPSTSFASSAVSSGPGATTATTTLAGIKRKRRSTPQNVIDVIDLT</sequence>
<name>A0A4Q2DCZ5_9AGAR</name>
<reference evidence="1 2" key="1">
    <citation type="submission" date="2019-01" db="EMBL/GenBank/DDBJ databases">
        <title>Draft genome sequence of Psathyrella aberdarensis IHI B618.</title>
        <authorList>
            <person name="Buettner E."/>
            <person name="Kellner H."/>
        </authorList>
    </citation>
    <scope>NUCLEOTIDE SEQUENCE [LARGE SCALE GENOMIC DNA]</scope>
    <source>
        <strain evidence="1 2">IHI B618</strain>
    </source>
</reference>
<organism evidence="1 2">
    <name type="scientific">Candolleomyces aberdarensis</name>
    <dbReference type="NCBI Taxonomy" id="2316362"/>
    <lineage>
        <taxon>Eukaryota</taxon>
        <taxon>Fungi</taxon>
        <taxon>Dikarya</taxon>
        <taxon>Basidiomycota</taxon>
        <taxon>Agaricomycotina</taxon>
        <taxon>Agaricomycetes</taxon>
        <taxon>Agaricomycetidae</taxon>
        <taxon>Agaricales</taxon>
        <taxon>Agaricineae</taxon>
        <taxon>Psathyrellaceae</taxon>
        <taxon>Candolleomyces</taxon>
    </lineage>
</organism>
<dbReference type="Proteomes" id="UP000290288">
    <property type="component" value="Unassembled WGS sequence"/>
</dbReference>
<dbReference type="OrthoDB" id="3266192at2759"/>
<keyword evidence="2" id="KW-1185">Reference proteome</keyword>
<protein>
    <submittedName>
        <fullName evidence="1">Uncharacterized protein</fullName>
    </submittedName>
</protein>
<proteinExistence type="predicted"/>
<evidence type="ECO:0000313" key="1">
    <source>
        <dbReference type="EMBL" id="RXW16751.1"/>
    </source>
</evidence>
<comment type="caution">
    <text evidence="1">The sequence shown here is derived from an EMBL/GenBank/DDBJ whole genome shotgun (WGS) entry which is preliminary data.</text>
</comment>
<gene>
    <name evidence="1" type="ORF">EST38_g9105</name>
</gene>
<dbReference type="STRING" id="2316362.A0A4Q2DCZ5"/>